<evidence type="ECO:0000313" key="3">
    <source>
        <dbReference type="EMBL" id="KAA9349227.1"/>
    </source>
</evidence>
<dbReference type="RefSeq" id="WP_150880042.1">
    <property type="nucleotide sequence ID" value="NZ_VTWS01000006.1"/>
</dbReference>
<feature type="modified residue" description="4-aspartylphosphate" evidence="1">
    <location>
        <position position="59"/>
    </location>
</feature>
<dbReference type="PROSITE" id="PS50110">
    <property type="entry name" value="RESPONSE_REGULATORY"/>
    <property type="match status" value="1"/>
</dbReference>
<dbReference type="AlphaFoldDB" id="A0A5N1J998"/>
<name>A0A5N1J998_9BACT</name>
<evidence type="ECO:0000313" key="4">
    <source>
        <dbReference type="Proteomes" id="UP000326344"/>
    </source>
</evidence>
<dbReference type="Gene3D" id="3.40.50.2300">
    <property type="match status" value="1"/>
</dbReference>
<dbReference type="InterPro" id="IPR001789">
    <property type="entry name" value="Sig_transdc_resp-reg_receiver"/>
</dbReference>
<reference evidence="3 4" key="1">
    <citation type="submission" date="2019-09" db="EMBL/GenBank/DDBJ databases">
        <title>Genome Sequence of Larkinella sp MA1.</title>
        <authorList>
            <person name="Srinivasan S."/>
        </authorList>
    </citation>
    <scope>NUCLEOTIDE SEQUENCE [LARGE SCALE GENOMIC DNA]</scope>
    <source>
        <strain evidence="3 4">MA1</strain>
    </source>
</reference>
<dbReference type="GO" id="GO:0000160">
    <property type="term" value="P:phosphorelay signal transduction system"/>
    <property type="evidence" value="ECO:0007669"/>
    <property type="project" value="InterPro"/>
</dbReference>
<gene>
    <name evidence="3" type="ORF">F0P93_22800</name>
</gene>
<protein>
    <submittedName>
        <fullName evidence="3">Response regulator</fullName>
    </submittedName>
</protein>
<dbReference type="InterPro" id="IPR011006">
    <property type="entry name" value="CheY-like_superfamily"/>
</dbReference>
<comment type="caution">
    <text evidence="3">The sequence shown here is derived from an EMBL/GenBank/DDBJ whole genome shotgun (WGS) entry which is preliminary data.</text>
</comment>
<dbReference type="EMBL" id="VTWS01000006">
    <property type="protein sequence ID" value="KAA9349227.1"/>
    <property type="molecule type" value="Genomic_DNA"/>
</dbReference>
<accession>A0A5N1J998</accession>
<dbReference type="SUPFAM" id="SSF52172">
    <property type="entry name" value="CheY-like"/>
    <property type="match status" value="1"/>
</dbReference>
<organism evidence="3 4">
    <name type="scientific">Larkinella humicola</name>
    <dbReference type="NCBI Taxonomy" id="2607654"/>
    <lineage>
        <taxon>Bacteria</taxon>
        <taxon>Pseudomonadati</taxon>
        <taxon>Bacteroidota</taxon>
        <taxon>Cytophagia</taxon>
        <taxon>Cytophagales</taxon>
        <taxon>Spirosomataceae</taxon>
        <taxon>Larkinella</taxon>
    </lineage>
</organism>
<evidence type="ECO:0000256" key="1">
    <source>
        <dbReference type="PROSITE-ProRule" id="PRU00169"/>
    </source>
</evidence>
<sequence>MAPFYLLVADDHIDIGKLLQLTVRMVYKDQVHLRIALTVPDLKDYLVSTKYRPDVLLLDYHLQPLPEKAPNVLRWMQSQDHLQGLPVVVWSSLPDGPEADQCRQLGAQRYVTKMDAMSDMVQFVKSLVEDRVSNESF</sequence>
<proteinExistence type="predicted"/>
<keyword evidence="4" id="KW-1185">Reference proteome</keyword>
<feature type="domain" description="Response regulatory" evidence="2">
    <location>
        <begin position="5"/>
        <end position="128"/>
    </location>
</feature>
<dbReference type="Proteomes" id="UP000326344">
    <property type="component" value="Unassembled WGS sequence"/>
</dbReference>
<keyword evidence="1" id="KW-0597">Phosphoprotein</keyword>
<evidence type="ECO:0000259" key="2">
    <source>
        <dbReference type="PROSITE" id="PS50110"/>
    </source>
</evidence>